<feature type="chain" id="PRO_5015462037" evidence="1">
    <location>
        <begin position="24"/>
        <end position="250"/>
    </location>
</feature>
<gene>
    <name evidence="2" type="ORF">CJD36_007825</name>
</gene>
<evidence type="ECO:0000313" key="2">
    <source>
        <dbReference type="EMBL" id="PQJ11693.1"/>
    </source>
</evidence>
<accession>A0A2S7SXP5</accession>
<sequence length="250" mass="29088">MSRIKYYLLVQVLLAILANHTHAQLADDSLKKLIGLRYEQSLNHSATAEEIIGGRYYGNAYEVFKGYFPHIKVFSFLPGRSAINGNKVTCELCPKRHFAVYVKSGEQVDVENPPAFNRLMTRSDIAFTNTDKAYCYLILNDMANGFLISPEQYRKALFKGSVLLESKDFYDWDFWSYNKFARVQYGFKYDERRQHYLDASNRSVFYIGVANDVNGEKQMIIHQFKFDDRNRLSSHVMFPDDENSWTENGI</sequence>
<comment type="caution">
    <text evidence="2">The sequence shown here is derived from an EMBL/GenBank/DDBJ whole genome shotgun (WGS) entry which is preliminary data.</text>
</comment>
<keyword evidence="3" id="KW-1185">Reference proteome</keyword>
<reference evidence="2 3" key="1">
    <citation type="submission" date="2018-01" db="EMBL/GenBank/DDBJ databases">
        <title>A novel member of the phylum Bacteroidetes isolated from glacier ice.</title>
        <authorList>
            <person name="Liu Q."/>
            <person name="Xin Y.-H."/>
        </authorList>
    </citation>
    <scope>NUCLEOTIDE SEQUENCE [LARGE SCALE GENOMIC DNA]</scope>
    <source>
        <strain evidence="2 3">RB1R16</strain>
    </source>
</reference>
<dbReference type="EMBL" id="PPSL01000002">
    <property type="protein sequence ID" value="PQJ11693.1"/>
    <property type="molecule type" value="Genomic_DNA"/>
</dbReference>
<name>A0A2S7SXP5_9BACT</name>
<dbReference type="AlphaFoldDB" id="A0A2S7SXP5"/>
<proteinExistence type="predicted"/>
<evidence type="ECO:0000256" key="1">
    <source>
        <dbReference type="SAM" id="SignalP"/>
    </source>
</evidence>
<evidence type="ECO:0000313" key="3">
    <source>
        <dbReference type="Proteomes" id="UP000239872"/>
    </source>
</evidence>
<protein>
    <submittedName>
        <fullName evidence="2">Uncharacterized protein</fullName>
    </submittedName>
</protein>
<dbReference type="Proteomes" id="UP000239872">
    <property type="component" value="Unassembled WGS sequence"/>
</dbReference>
<keyword evidence="1" id="KW-0732">Signal</keyword>
<organism evidence="2 3">
    <name type="scientific">Flavipsychrobacter stenotrophus</name>
    <dbReference type="NCBI Taxonomy" id="2077091"/>
    <lineage>
        <taxon>Bacteria</taxon>
        <taxon>Pseudomonadati</taxon>
        <taxon>Bacteroidota</taxon>
        <taxon>Chitinophagia</taxon>
        <taxon>Chitinophagales</taxon>
        <taxon>Chitinophagaceae</taxon>
        <taxon>Flavipsychrobacter</taxon>
    </lineage>
</organism>
<feature type="signal peptide" evidence="1">
    <location>
        <begin position="1"/>
        <end position="23"/>
    </location>
</feature>
<dbReference type="RefSeq" id="WP_133162545.1">
    <property type="nucleotide sequence ID" value="NZ_PPSL01000002.1"/>
</dbReference>